<keyword evidence="3" id="KW-0548">Nucleotidyltransferase</keyword>
<reference evidence="7" key="1">
    <citation type="journal article" date="2016" name="Virology">
        <title>West African Anopheles gambiae mosquitoes harbor a taxonomically diverse virome including new insect-specific flaviviruses, mononegaviruses, and totiviruses.</title>
        <authorList>
            <person name="Fauver J.R."/>
            <person name="Grubaugh N.D."/>
            <person name="Krajacich B.J."/>
            <person name="Weger-Lucarelli J."/>
            <person name="Lakin S.M."/>
            <person name="Fakoli L.S. Jr"/>
            <person name="Bolay F.K."/>
            <person name="Diclaro J.W. Jr"/>
            <person name="Dabire K.R."/>
            <person name="Foy B.D."/>
            <person name="Brackney D.E."/>
            <person name="Ebel G.D."/>
            <person name="Stenglein M.D."/>
        </authorList>
    </citation>
    <scope>NUCLEOTIDE SEQUENCE</scope>
</reference>
<evidence type="ECO:0000256" key="2">
    <source>
        <dbReference type="ARBA" id="ARBA00022679"/>
    </source>
</evidence>
<dbReference type="Gene3D" id="3.30.70.270">
    <property type="match status" value="1"/>
</dbReference>
<dbReference type="InterPro" id="IPR043502">
    <property type="entry name" value="DNA/RNA_pol_sf"/>
</dbReference>
<evidence type="ECO:0000256" key="5">
    <source>
        <dbReference type="ARBA" id="ARBA00022953"/>
    </source>
</evidence>
<evidence type="ECO:0000256" key="4">
    <source>
        <dbReference type="ARBA" id="ARBA00022741"/>
    </source>
</evidence>
<dbReference type="GO" id="GO:0003723">
    <property type="term" value="F:RNA binding"/>
    <property type="evidence" value="ECO:0007669"/>
    <property type="project" value="InterPro"/>
</dbReference>
<dbReference type="EMBL" id="KX148576">
    <property type="protein sequence ID" value="AOR51389.1"/>
    <property type="molecule type" value="Genomic_RNA"/>
</dbReference>
<keyword evidence="4" id="KW-0547">Nucleotide-binding</keyword>
<feature type="non-terminal residue" evidence="7">
    <location>
        <position position="1"/>
    </location>
</feature>
<dbReference type="SUPFAM" id="SSF56672">
    <property type="entry name" value="DNA/RNA polymerases"/>
    <property type="match status" value="1"/>
</dbReference>
<accession>A0A1C9U5C5</accession>
<keyword evidence="5" id="KW-0693">Viral RNA replication</keyword>
<reference evidence="7" key="2">
    <citation type="submission" date="2016-04" db="EMBL/GenBank/DDBJ databases">
        <authorList>
            <person name="Evans L.H."/>
            <person name="Alamgir A."/>
            <person name="Owens N."/>
            <person name="Weber N.D."/>
            <person name="Virtaneva K."/>
            <person name="Barbian K."/>
            <person name="Babar A."/>
            <person name="Rosenke K."/>
        </authorList>
    </citation>
    <scope>NUCLEOTIDE SEQUENCE</scope>
</reference>
<dbReference type="Pfam" id="PF00680">
    <property type="entry name" value="RdRP_1"/>
    <property type="match status" value="1"/>
</dbReference>
<sequence>KMSSADSNPIKSLPSAEGYPLDLRPPRWDSIAVKYSNLIFGSRVVSGVLKKYHRSRVSMDALQDDVFEYNCKLPSRPNDDPIYIAALQSVRREFVPQIPIIPLTIGAASKVSTVPKDKSPGLPWKLMGFKTKEDVFADDDAMRQIRKDWILIGRGYHVRLPDCLVYARAQICDPSTNKVRATWGYPTGVFIEEARFVYPYLDFLKNRRDDYPLAYGVEIGKGGMGYVDEMFHRAGSGVKAVMMDWRRFDKQIPAWLVRDAFALLKECFRTDVVVDVEGKVWPVNSHITNARWSKMVQYFINTPFRMPDGSRYMKSHGVPSGSCFTNIIDSIINAVVTRYCVYQTTGSFPEYDLYMGDDSVFVTRGVVNLDDIASVAEETFGFTLNVKKSYVTSERTNVQFLGYYNDSGYPIRDQDFLIASFCLPERVQEPDPVFTATRAVGQMWSTLNGIAAQKWLLIIQGIENEYALSPQWFVDHMAECPNSLKFLRLHGLDANSFPQPGNFDVVDAPMRPPFRPFRRNPVRRVTDVKDLYYQYLDDPIRVDDWIGLERDDIPPDIEDDVLC</sequence>
<keyword evidence="2" id="KW-0808">Transferase</keyword>
<proteinExistence type="predicted"/>
<keyword evidence="1" id="KW-0696">RNA-directed RNA polymerase</keyword>
<evidence type="ECO:0000256" key="1">
    <source>
        <dbReference type="ARBA" id="ARBA00022484"/>
    </source>
</evidence>
<feature type="domain" description="RNA-directed RNA polymerase C-terminal" evidence="6">
    <location>
        <begin position="47"/>
        <end position="402"/>
    </location>
</feature>
<evidence type="ECO:0000259" key="6">
    <source>
        <dbReference type="Pfam" id="PF00680"/>
    </source>
</evidence>
<evidence type="ECO:0000256" key="3">
    <source>
        <dbReference type="ARBA" id="ARBA00022695"/>
    </source>
</evidence>
<dbReference type="InterPro" id="IPR043128">
    <property type="entry name" value="Rev_trsase/Diguanyl_cyclase"/>
</dbReference>
<protein>
    <submittedName>
        <fullName evidence="7">RdRp</fullName>
    </submittedName>
</protein>
<dbReference type="InterPro" id="IPR001205">
    <property type="entry name" value="RNA-dir_pol_C"/>
</dbReference>
<name>A0A1C9U5C5_9VIRU</name>
<dbReference type="GO" id="GO:0000166">
    <property type="term" value="F:nucleotide binding"/>
    <property type="evidence" value="ECO:0007669"/>
    <property type="project" value="UniProtKB-KW"/>
</dbReference>
<evidence type="ECO:0000313" key="7">
    <source>
        <dbReference type="EMBL" id="AOR51389.1"/>
    </source>
</evidence>
<organism evidence="7">
    <name type="scientific">Partitivirus-like 2</name>
    <dbReference type="NCBI Taxonomy" id="1903549"/>
    <lineage>
        <taxon>Viruses</taxon>
        <taxon>Riboviria</taxon>
        <taxon>Orthornavirae</taxon>
        <taxon>Pisuviricota</taxon>
        <taxon>Duplopiviricetes</taxon>
        <taxon>Durnavirales</taxon>
        <taxon>Partitiviridae</taxon>
    </lineage>
</organism>
<dbReference type="GO" id="GO:0006351">
    <property type="term" value="P:DNA-templated transcription"/>
    <property type="evidence" value="ECO:0007669"/>
    <property type="project" value="InterPro"/>
</dbReference>
<dbReference type="GO" id="GO:0003968">
    <property type="term" value="F:RNA-directed RNA polymerase activity"/>
    <property type="evidence" value="ECO:0007669"/>
    <property type="project" value="UniProtKB-KW"/>
</dbReference>